<dbReference type="SMART" id="SM00317">
    <property type="entry name" value="SET"/>
    <property type="match status" value="1"/>
</dbReference>
<dbReference type="Proteomes" id="UP000799440">
    <property type="component" value="Unassembled WGS sequence"/>
</dbReference>
<accession>A0A6A6VB58</accession>
<gene>
    <name evidence="2" type="ORF">M011DRAFT_404563</name>
</gene>
<proteinExistence type="predicted"/>
<dbReference type="PROSITE" id="PS50280">
    <property type="entry name" value="SET"/>
    <property type="match status" value="1"/>
</dbReference>
<protein>
    <submittedName>
        <fullName evidence="2">SET domain-containing protein</fullName>
    </submittedName>
</protein>
<name>A0A6A6VB58_9PLEO</name>
<dbReference type="InterPro" id="IPR001214">
    <property type="entry name" value="SET_dom"/>
</dbReference>
<dbReference type="OrthoDB" id="265717at2759"/>
<dbReference type="PANTHER" id="PTHR47332:SF2">
    <property type="entry name" value="SET-6"/>
    <property type="match status" value="1"/>
</dbReference>
<dbReference type="AlphaFoldDB" id="A0A6A6VB58"/>
<evidence type="ECO:0000313" key="3">
    <source>
        <dbReference type="Proteomes" id="UP000799440"/>
    </source>
</evidence>
<evidence type="ECO:0000313" key="2">
    <source>
        <dbReference type="EMBL" id="KAF2746377.1"/>
    </source>
</evidence>
<reference evidence="2" key="1">
    <citation type="journal article" date="2020" name="Stud. Mycol.">
        <title>101 Dothideomycetes genomes: a test case for predicting lifestyles and emergence of pathogens.</title>
        <authorList>
            <person name="Haridas S."/>
            <person name="Albert R."/>
            <person name="Binder M."/>
            <person name="Bloem J."/>
            <person name="Labutti K."/>
            <person name="Salamov A."/>
            <person name="Andreopoulos B."/>
            <person name="Baker S."/>
            <person name="Barry K."/>
            <person name="Bills G."/>
            <person name="Bluhm B."/>
            <person name="Cannon C."/>
            <person name="Castanera R."/>
            <person name="Culley D."/>
            <person name="Daum C."/>
            <person name="Ezra D."/>
            <person name="Gonzalez J."/>
            <person name="Henrissat B."/>
            <person name="Kuo A."/>
            <person name="Liang C."/>
            <person name="Lipzen A."/>
            <person name="Lutzoni F."/>
            <person name="Magnuson J."/>
            <person name="Mondo S."/>
            <person name="Nolan M."/>
            <person name="Ohm R."/>
            <person name="Pangilinan J."/>
            <person name="Park H.-J."/>
            <person name="Ramirez L."/>
            <person name="Alfaro M."/>
            <person name="Sun H."/>
            <person name="Tritt A."/>
            <person name="Yoshinaga Y."/>
            <person name="Zwiers L.-H."/>
            <person name="Turgeon B."/>
            <person name="Goodwin S."/>
            <person name="Spatafora J."/>
            <person name="Crous P."/>
            <person name="Grigoriev I."/>
        </authorList>
    </citation>
    <scope>NUCLEOTIDE SEQUENCE</scope>
    <source>
        <strain evidence="2">CBS 119925</strain>
    </source>
</reference>
<dbReference type="InterPro" id="IPR046341">
    <property type="entry name" value="SET_dom_sf"/>
</dbReference>
<dbReference type="CDD" id="cd20071">
    <property type="entry name" value="SET_SMYD"/>
    <property type="match status" value="1"/>
</dbReference>
<dbReference type="EMBL" id="MU006578">
    <property type="protein sequence ID" value="KAF2746377.1"/>
    <property type="molecule type" value="Genomic_DNA"/>
</dbReference>
<evidence type="ECO:0000259" key="1">
    <source>
        <dbReference type="PROSITE" id="PS50280"/>
    </source>
</evidence>
<dbReference type="InterPro" id="IPR053185">
    <property type="entry name" value="SET_domain_protein"/>
</dbReference>
<dbReference type="Gene3D" id="2.170.270.10">
    <property type="entry name" value="SET domain"/>
    <property type="match status" value="1"/>
</dbReference>
<keyword evidence="3" id="KW-1185">Reference proteome</keyword>
<dbReference type="Pfam" id="PF00856">
    <property type="entry name" value="SET"/>
    <property type="match status" value="1"/>
</dbReference>
<sequence>YEVRLASGKGYGCFAIKPIKRGTRIIAESPLIFCPVAFYYENDIKEPFSKLSPEQQALYFTLHSAHNQDPSKYPKHIHPSVDESERCRIEEQRKARMAKEASVVSIFQTNCMQMEGGAAVFPYCARFNHSCNANATFSWNPAIWKQTVHAMRDIEEGEEITISYCDITLDRASRRWELMHYGFECECPACDDDEDPESFAAQTGPRRFRLMEIEEELKFMRGPMIAYGAKQEGFVGKLLEYTKLLIDEGDYTVRLANAYLDIAMTCEEHGDLRSAKLAALKALQIKLDSQGPDVPDVSQYQSVVGRINKKIAESGAEDIKYVKTQ</sequence>
<feature type="domain" description="SET" evidence="1">
    <location>
        <begin position="1"/>
        <end position="165"/>
    </location>
</feature>
<organism evidence="2 3">
    <name type="scientific">Sporormia fimetaria CBS 119925</name>
    <dbReference type="NCBI Taxonomy" id="1340428"/>
    <lineage>
        <taxon>Eukaryota</taxon>
        <taxon>Fungi</taxon>
        <taxon>Dikarya</taxon>
        <taxon>Ascomycota</taxon>
        <taxon>Pezizomycotina</taxon>
        <taxon>Dothideomycetes</taxon>
        <taxon>Pleosporomycetidae</taxon>
        <taxon>Pleosporales</taxon>
        <taxon>Sporormiaceae</taxon>
        <taxon>Sporormia</taxon>
    </lineage>
</organism>
<dbReference type="PANTHER" id="PTHR47332">
    <property type="entry name" value="SET DOMAIN-CONTAINING PROTEIN 5"/>
    <property type="match status" value="1"/>
</dbReference>
<feature type="non-terminal residue" evidence="2">
    <location>
        <position position="1"/>
    </location>
</feature>
<dbReference type="SUPFAM" id="SSF82199">
    <property type="entry name" value="SET domain"/>
    <property type="match status" value="1"/>
</dbReference>